<evidence type="ECO:0000313" key="1">
    <source>
        <dbReference type="EnsemblMetazoa" id="ADIR014826-PA"/>
    </source>
</evidence>
<evidence type="ECO:0000313" key="2">
    <source>
        <dbReference type="Proteomes" id="UP000075884"/>
    </source>
</evidence>
<dbReference type="Proteomes" id="UP000075884">
    <property type="component" value="Unassembled WGS sequence"/>
</dbReference>
<proteinExistence type="predicted"/>
<dbReference type="AlphaFoldDB" id="A0A182NYC6"/>
<accession>A0A182NYC6</accession>
<reference evidence="2" key="1">
    <citation type="submission" date="2013-03" db="EMBL/GenBank/DDBJ databases">
        <title>The Genome Sequence of Anopheles dirus WRAIR2.</title>
        <authorList>
            <consortium name="The Broad Institute Genomics Platform"/>
            <person name="Neafsey D.E."/>
            <person name="Walton C."/>
            <person name="Walker B."/>
            <person name="Young S.K."/>
            <person name="Zeng Q."/>
            <person name="Gargeya S."/>
            <person name="Fitzgerald M."/>
            <person name="Haas B."/>
            <person name="Abouelleil A."/>
            <person name="Allen A.W."/>
            <person name="Alvarado L."/>
            <person name="Arachchi H.M."/>
            <person name="Berlin A.M."/>
            <person name="Chapman S.B."/>
            <person name="Gainer-Dewar J."/>
            <person name="Goldberg J."/>
            <person name="Griggs A."/>
            <person name="Gujja S."/>
            <person name="Hansen M."/>
            <person name="Howarth C."/>
            <person name="Imamovic A."/>
            <person name="Ireland A."/>
            <person name="Larimer J."/>
            <person name="McCowan C."/>
            <person name="Murphy C."/>
            <person name="Pearson M."/>
            <person name="Poon T.W."/>
            <person name="Priest M."/>
            <person name="Roberts A."/>
            <person name="Saif S."/>
            <person name="Shea T."/>
            <person name="Sisk P."/>
            <person name="Sykes S."/>
            <person name="Wortman J."/>
            <person name="Nusbaum C."/>
            <person name="Birren B."/>
        </authorList>
    </citation>
    <scope>NUCLEOTIDE SEQUENCE [LARGE SCALE GENOMIC DNA]</scope>
    <source>
        <strain evidence="2">WRAIR2</strain>
    </source>
</reference>
<name>A0A182NYC6_9DIPT</name>
<keyword evidence="2" id="KW-1185">Reference proteome</keyword>
<dbReference type="EnsemblMetazoa" id="ADIR014826-RA">
    <property type="protein sequence ID" value="ADIR014826-PA"/>
    <property type="gene ID" value="ADIR014826"/>
</dbReference>
<reference evidence="1" key="2">
    <citation type="submission" date="2020-05" db="UniProtKB">
        <authorList>
            <consortium name="EnsemblMetazoa"/>
        </authorList>
    </citation>
    <scope>IDENTIFICATION</scope>
    <source>
        <strain evidence="1">WRAIR2</strain>
    </source>
</reference>
<protein>
    <submittedName>
        <fullName evidence="1">Uncharacterized protein</fullName>
    </submittedName>
</protein>
<sequence length="107" mass="11935">RLRPSREPRVCSLVEDAYFFSCKHHPLCSGCSEGKQRTKEKNPKCTGDPNTILWVADGIVRTPQIRLEAHTNSRALCRGLWQTGSNGIERVGAAADSRYWFGVVVCS</sequence>
<dbReference type="VEuPathDB" id="VectorBase:ADIR014826"/>
<organism evidence="1 2">
    <name type="scientific">Anopheles dirus</name>
    <dbReference type="NCBI Taxonomy" id="7168"/>
    <lineage>
        <taxon>Eukaryota</taxon>
        <taxon>Metazoa</taxon>
        <taxon>Ecdysozoa</taxon>
        <taxon>Arthropoda</taxon>
        <taxon>Hexapoda</taxon>
        <taxon>Insecta</taxon>
        <taxon>Pterygota</taxon>
        <taxon>Neoptera</taxon>
        <taxon>Endopterygota</taxon>
        <taxon>Diptera</taxon>
        <taxon>Nematocera</taxon>
        <taxon>Culicoidea</taxon>
        <taxon>Culicidae</taxon>
        <taxon>Anophelinae</taxon>
        <taxon>Anopheles</taxon>
    </lineage>
</organism>